<dbReference type="EMBL" id="JACMSC010000005">
    <property type="protein sequence ID" value="KAG6521162.1"/>
    <property type="molecule type" value="Genomic_DNA"/>
</dbReference>
<gene>
    <name evidence="1" type="ORF">ZIOFF_018228</name>
</gene>
<evidence type="ECO:0000313" key="1">
    <source>
        <dbReference type="EMBL" id="KAG6521162.1"/>
    </source>
</evidence>
<accession>A0A8J5HQ38</accession>
<comment type="caution">
    <text evidence="1">The sequence shown here is derived from an EMBL/GenBank/DDBJ whole genome shotgun (WGS) entry which is preliminary data.</text>
</comment>
<proteinExistence type="predicted"/>
<dbReference type="Proteomes" id="UP000734854">
    <property type="component" value="Unassembled WGS sequence"/>
</dbReference>
<keyword evidence="2" id="KW-1185">Reference proteome</keyword>
<evidence type="ECO:0000313" key="2">
    <source>
        <dbReference type="Proteomes" id="UP000734854"/>
    </source>
</evidence>
<protein>
    <submittedName>
        <fullName evidence="1">Uncharacterized protein</fullName>
    </submittedName>
</protein>
<name>A0A8J5HQ38_ZINOF</name>
<sequence length="107" mass="11976">MTRGLLVSGIVDSALIRHCGRKVSFHGRSTHLYWLGLDGLITVKVTARDNYDVYSSLDQADSYSSQTLDDNIPIRDEDNAWVREDLVVDGAIDLGQDEEVAENDETY</sequence>
<organism evidence="1 2">
    <name type="scientific">Zingiber officinale</name>
    <name type="common">Ginger</name>
    <name type="synonym">Amomum zingiber</name>
    <dbReference type="NCBI Taxonomy" id="94328"/>
    <lineage>
        <taxon>Eukaryota</taxon>
        <taxon>Viridiplantae</taxon>
        <taxon>Streptophyta</taxon>
        <taxon>Embryophyta</taxon>
        <taxon>Tracheophyta</taxon>
        <taxon>Spermatophyta</taxon>
        <taxon>Magnoliopsida</taxon>
        <taxon>Liliopsida</taxon>
        <taxon>Zingiberales</taxon>
        <taxon>Zingiberaceae</taxon>
        <taxon>Zingiber</taxon>
    </lineage>
</organism>
<reference evidence="1 2" key="1">
    <citation type="submission" date="2020-08" db="EMBL/GenBank/DDBJ databases">
        <title>Plant Genome Project.</title>
        <authorList>
            <person name="Zhang R.-G."/>
        </authorList>
    </citation>
    <scope>NUCLEOTIDE SEQUENCE [LARGE SCALE GENOMIC DNA]</scope>
    <source>
        <tissue evidence="1">Rhizome</tissue>
    </source>
</reference>
<dbReference type="AlphaFoldDB" id="A0A8J5HQ38"/>